<evidence type="ECO:0008006" key="4">
    <source>
        <dbReference type="Google" id="ProtNLM"/>
    </source>
</evidence>
<name>A0A6P4IW65_DROKI</name>
<keyword evidence="1" id="KW-1133">Transmembrane helix</keyword>
<sequence>MTRTMGSWRTSVSCICHCRVSGSFIMELLRKIAWRIIPIFVLCFLLTLGEAYLKSVRVEEIPFAGKQASISSRRSSGIHLISSLEHQRTFLHLFHVPYIICFYAAKGKWPYVPGFMKYRVDNAARSFFNQNDSFIKQFCTKWIQVKECFRPLFDKSNTTIAEAEVETLDAKIQAQRCNCDKFLLSTEAPVPVVYFDKNYIGNVSSETILTTIEFLESFLPPPTKKHRRKNRVRGRLDEIDID</sequence>
<accession>A0A6P4IW65</accession>
<dbReference type="GeneID" id="108078072"/>
<organism evidence="2 3">
    <name type="scientific">Drosophila kikkawai</name>
    <name type="common">Fruit fly</name>
    <dbReference type="NCBI Taxonomy" id="30033"/>
    <lineage>
        <taxon>Eukaryota</taxon>
        <taxon>Metazoa</taxon>
        <taxon>Ecdysozoa</taxon>
        <taxon>Arthropoda</taxon>
        <taxon>Hexapoda</taxon>
        <taxon>Insecta</taxon>
        <taxon>Pterygota</taxon>
        <taxon>Neoptera</taxon>
        <taxon>Endopterygota</taxon>
        <taxon>Diptera</taxon>
        <taxon>Brachycera</taxon>
        <taxon>Muscomorpha</taxon>
        <taxon>Ephydroidea</taxon>
        <taxon>Drosophilidae</taxon>
        <taxon>Drosophila</taxon>
        <taxon>Sophophora</taxon>
    </lineage>
</organism>
<dbReference type="AlphaFoldDB" id="A0A6P4IW65"/>
<evidence type="ECO:0000313" key="2">
    <source>
        <dbReference type="Proteomes" id="UP001652661"/>
    </source>
</evidence>
<gene>
    <name evidence="3" type="primary">LOC108078072</name>
</gene>
<evidence type="ECO:0000313" key="3">
    <source>
        <dbReference type="RefSeq" id="XP_017027126.2"/>
    </source>
</evidence>
<feature type="transmembrane region" description="Helical" evidence="1">
    <location>
        <begin position="32"/>
        <end position="53"/>
    </location>
</feature>
<reference evidence="2" key="1">
    <citation type="submission" date="2025-05" db="UniProtKB">
        <authorList>
            <consortium name="RefSeq"/>
        </authorList>
    </citation>
    <scope>NUCLEOTIDE SEQUENCE [LARGE SCALE GENOMIC DNA]</scope>
    <source>
        <strain evidence="2">14028-0561.14</strain>
    </source>
</reference>
<keyword evidence="1" id="KW-0812">Transmembrane</keyword>
<dbReference type="Proteomes" id="UP001652661">
    <property type="component" value="Chromosome 2R"/>
</dbReference>
<keyword evidence="2" id="KW-1185">Reference proteome</keyword>
<proteinExistence type="predicted"/>
<dbReference type="OrthoDB" id="8067936at2759"/>
<protein>
    <recommendedName>
        <fullName evidence="4">Thioredoxin-like fold domain-containing protein</fullName>
    </recommendedName>
</protein>
<keyword evidence="1" id="KW-0472">Membrane</keyword>
<evidence type="ECO:0000256" key="1">
    <source>
        <dbReference type="SAM" id="Phobius"/>
    </source>
</evidence>
<reference evidence="3" key="2">
    <citation type="submission" date="2025-08" db="UniProtKB">
        <authorList>
            <consortium name="RefSeq"/>
        </authorList>
    </citation>
    <scope>IDENTIFICATION</scope>
    <source>
        <strain evidence="3">14028-0561.14</strain>
        <tissue evidence="3">Whole fly</tissue>
    </source>
</reference>
<dbReference type="RefSeq" id="XP_017027126.2">
    <property type="nucleotide sequence ID" value="XM_017171637.2"/>
</dbReference>